<dbReference type="NCBIfam" id="NF038131">
    <property type="entry name" value="choice_anch_K"/>
    <property type="match status" value="1"/>
</dbReference>
<organism evidence="6 7">
    <name type="scientific">Aeromonas jandaei</name>
    <dbReference type="NCBI Taxonomy" id="650"/>
    <lineage>
        <taxon>Bacteria</taxon>
        <taxon>Pseudomonadati</taxon>
        <taxon>Pseudomonadota</taxon>
        <taxon>Gammaproteobacteria</taxon>
        <taxon>Aeromonadales</taxon>
        <taxon>Aeromonadaceae</taxon>
        <taxon>Aeromonas</taxon>
    </lineage>
</organism>
<name>A0A7T4DN72_AERJA</name>
<accession>A0A7T4DN72</accession>
<dbReference type="NCBIfam" id="TIGR01965">
    <property type="entry name" value="VCBS_repeat"/>
    <property type="match status" value="1"/>
</dbReference>
<feature type="domain" description="LapA adhesin" evidence="5">
    <location>
        <begin position="323"/>
        <end position="433"/>
    </location>
</feature>
<dbReference type="SUPFAM" id="SSF51120">
    <property type="entry name" value="beta-Roll"/>
    <property type="match status" value="1"/>
</dbReference>
<dbReference type="InterPro" id="IPR038081">
    <property type="entry name" value="CalX-like_sf"/>
</dbReference>
<evidence type="ECO:0000259" key="4">
    <source>
        <dbReference type="Pfam" id="PF03160"/>
    </source>
</evidence>
<protein>
    <submittedName>
        <fullName evidence="6">Choice-of-anchor K domain-containing protein</fullName>
    </submittedName>
</protein>
<dbReference type="Pfam" id="PF20579">
    <property type="entry name" value="LapA"/>
    <property type="match status" value="5"/>
</dbReference>
<evidence type="ECO:0000256" key="3">
    <source>
        <dbReference type="ARBA" id="ARBA00022837"/>
    </source>
</evidence>
<dbReference type="Gene3D" id="2.60.40.2030">
    <property type="match status" value="7"/>
</dbReference>
<dbReference type="InterPro" id="IPR018511">
    <property type="entry name" value="Hemolysin-typ_Ca-bd_CS"/>
</dbReference>
<feature type="domain" description="LapA adhesin" evidence="5">
    <location>
        <begin position="443"/>
        <end position="553"/>
    </location>
</feature>
<dbReference type="InterPro" id="IPR011049">
    <property type="entry name" value="Serralysin-like_metalloprot_C"/>
</dbReference>
<evidence type="ECO:0000256" key="2">
    <source>
        <dbReference type="ARBA" id="ARBA00022737"/>
    </source>
</evidence>
<dbReference type="InterPro" id="IPR003644">
    <property type="entry name" value="Calx_beta"/>
</dbReference>
<dbReference type="InterPro" id="IPR047995">
    <property type="entry name" value="Choice_anch_K"/>
</dbReference>
<keyword evidence="3" id="KW-0106">Calcium</keyword>
<dbReference type="PRINTS" id="PR00313">
    <property type="entry name" value="CABNDNGRPT"/>
</dbReference>
<dbReference type="Proteomes" id="UP000595481">
    <property type="component" value="Chromosome"/>
</dbReference>
<keyword evidence="7" id="KW-1185">Reference proteome</keyword>
<gene>
    <name evidence="6" type="ORF">I6H43_15060</name>
</gene>
<evidence type="ECO:0000256" key="1">
    <source>
        <dbReference type="ARBA" id="ARBA00022729"/>
    </source>
</evidence>
<dbReference type="InterPro" id="IPR026919">
    <property type="entry name" value="ADGRV1"/>
</dbReference>
<feature type="domain" description="Calx-beta" evidence="4">
    <location>
        <begin position="632"/>
        <end position="684"/>
    </location>
</feature>
<keyword evidence="1" id="KW-0732">Signal</keyword>
<evidence type="ECO:0000313" key="7">
    <source>
        <dbReference type="Proteomes" id="UP000595481"/>
    </source>
</evidence>
<dbReference type="PANTHER" id="PTHR46682">
    <property type="entry name" value="ADHESION G-PROTEIN COUPLED RECEPTOR V1"/>
    <property type="match status" value="1"/>
</dbReference>
<feature type="domain" description="LapA adhesin" evidence="5">
    <location>
        <begin position="17"/>
        <end position="73"/>
    </location>
</feature>
<dbReference type="SUPFAM" id="SSF141072">
    <property type="entry name" value="CalX-like"/>
    <property type="match status" value="7"/>
</dbReference>
<evidence type="ECO:0000259" key="5">
    <source>
        <dbReference type="Pfam" id="PF20579"/>
    </source>
</evidence>
<feature type="domain" description="LapA adhesin" evidence="5">
    <location>
        <begin position="203"/>
        <end position="313"/>
    </location>
</feature>
<dbReference type="EMBL" id="CP066092">
    <property type="protein sequence ID" value="QQB18863.1"/>
    <property type="molecule type" value="Genomic_DNA"/>
</dbReference>
<reference evidence="6 7" key="1">
    <citation type="submission" date="2020-12" db="EMBL/GenBank/DDBJ databases">
        <title>FDA dAtabase for Regulatory Grade micrObial Sequences (FDA-ARGOS): Supporting development and validation of Infectious Disease Dx tests.</title>
        <authorList>
            <person name="Sproer C."/>
            <person name="Gronow S."/>
            <person name="Severitt S."/>
            <person name="Schroder I."/>
            <person name="Tallon L."/>
            <person name="Sadzewicz L."/>
            <person name="Zhao X."/>
            <person name="Boylan J."/>
            <person name="Ott S."/>
            <person name="Bowen H."/>
            <person name="Vavikolanu K."/>
            <person name="Mehta A."/>
            <person name="Aluvathingal J."/>
            <person name="Nadendla S."/>
            <person name="Lowell S."/>
            <person name="Myers T."/>
            <person name="Yan Y."/>
            <person name="Sichtig H."/>
        </authorList>
    </citation>
    <scope>NUCLEOTIDE SEQUENCE [LARGE SCALE GENOMIC DNA]</scope>
    <source>
        <strain evidence="6 7">FDAARGOS_986</strain>
    </source>
</reference>
<dbReference type="InterPro" id="IPR010221">
    <property type="entry name" value="VCBS_dom"/>
</dbReference>
<dbReference type="InterPro" id="IPR046779">
    <property type="entry name" value="LapA_adhesin_dom"/>
</dbReference>
<keyword evidence="2" id="KW-0677">Repeat</keyword>
<dbReference type="Pfam" id="PF03160">
    <property type="entry name" value="Calx-beta"/>
    <property type="match status" value="1"/>
</dbReference>
<dbReference type="Pfam" id="PF00353">
    <property type="entry name" value="HemolysinCabind"/>
    <property type="match status" value="3"/>
</dbReference>
<evidence type="ECO:0000313" key="6">
    <source>
        <dbReference type="EMBL" id="QQB18863.1"/>
    </source>
</evidence>
<dbReference type="Gene3D" id="2.150.10.10">
    <property type="entry name" value="Serralysin-like metalloprotease, C-terminal"/>
    <property type="match status" value="1"/>
</dbReference>
<dbReference type="PANTHER" id="PTHR46682:SF1">
    <property type="entry name" value="ADHESION G-PROTEIN COUPLED RECEPTOR V1"/>
    <property type="match status" value="1"/>
</dbReference>
<proteinExistence type="predicted"/>
<sequence>MGHITTDEGDVQAVTRDVVIKAGTTSVSFDVATKDDVYAEPAEQFRVSVSGTSGGGYEKAPALPGAVTTTITDEDGSPDQPKDAPTLTLTGDANVVEGGKASYTLSISDAPKTDLTVKVVVGHITTDEGDVQAVTRDVVIKAGTTSVSFDVATKDDVYAEPAEQFRVSVSGTSGGGYEKAPALPGAVTTTITDEDGSPDQPKDAPTLTLTGDANVVEGGKASYTLSISDAPKTDLTVKVVVGHITTDEGDVQAVTRDVVIKAGTTSVSFDVATKDDVYAEPAEQFKVSVSGTSGGGYEKAPALPGAVTTTITDEDGSPDQPKDAPTLTLTGDANVVEGGKASYTLSISDAPKTDLTVKVVVGHITTDEGDVQAVTRDVVIKAGTTSVSFDVATKDDVYAEPAEQFRVSVSGTSGGGYEKAPALPGAVTTTITDEDGSPDQPKDAPTLTLTGDANVVEGGKASYTLSISDAPKTDLTVKVVVGHITTDEGDVQAVTRDVVIKAGTTSVSFDVATKDDVYAEPAEQFKVSVSGTSGGGYEKAPALPGAVTTTITDEAVPGAEDTVYAQIEVDQSSVVEGGALKYTVSLVDKDGNAVTLPAGKVVTLNLAWSGAAANDGDTSGRPASVTIGANGKAEFTVTTVNDTIYEMDEKLAVTISGVKINSAFEAISIVNGKGSAETVIVDNDAPPTVVINKPAVVSEEGLANGLPDNAGNTDTTNATVASGTITVGDVDSSSVTVSLSGPSGLKSGGLDVKWNWDASGKVLTGYTGTLGGADYKAVLDVKLTAPAGSTKGDWGYDVTLKGALDHPVTGAEDTLSFNVGVSVSDGQSTTVGSLPITVEDDAPIAGDMAAVSLVKTSIPDVLTGKFSLTGYVGDSGSIDAGKFTITARGFESSTSSRLVDAKVNASVDGLGVKSTSAPYHNIDNEIDFRKFADGSSVSEELVIKLDAGTVAYGAKIEFSKIYGAELECGVVEFWRDGKLVATQTFSSNAANGDYAANFQVQQGGFDTMVIKATDNGKSASWGDNSDFTVKSIEFLGSSTPQAIAYGSGTLDPQWGADGKGRFELVTGTVESGLKTVAGLAIAITADGANTLLGKDSNGSLIFKMEFTPATGKWEFFQYAEMQRPADGDIDFTFKAYDRDGDGSQGSFAVNPLVRPDVMGVSNASVTEGGALQHVVTLSGATNVATEYSLSIAGSGAHAASSADWGALQFTNGVTYNSTTGKITVPAGVSSFTVSLNTVNDTLPEFTETLAISVGGVSGTGTIVDNDLSVRLGVGLVDEDGLSGGNAGLPEPVGAPTSGPLSVTQSLQVTDGNGSNVSGVQLKLVSITGLSGITGIDGQPVNVVQDGAGLKGYFGTNPANVAFTVTVDNNSNPPSYTFTLIKPLSHLVDGQSSVLSSQDELRLTVNYEVSKAGSDTASGSFDVAVRDDVPVAVVDDATLNVVVDSFQFSGVEASWINVVGGKNLEYFDGPDNDSANDQIRWGGKNEVKSGYGFADNDAALNGQIPLNEEIKLGTFTHYNYPISSGTSISAVTMKAIFSVTDSMGRVTPVTVTINFNHNETPNDGADPRDIITIGTATASFNFEGKVYSLEVLGFRDTGGNVVKTIYTNENASNSFDLIVKLVEGSGYQLPQTTGNVLANDLAGADGGLSVIGYGVGSSSTTYTNGAGTQVVGLYGVLTILANGAYTYQVTKNGSQIPADAREVFSYSVRDGDGDTTNSTLTISVNPVDSNGVPVHLPLTVDGTDLNDSIVVRNGENAANPDRLDVAFGGNLLGEVTTSNGGTDHVHTGISYNKGSLDQVVSGGAGNDHIETGSGNDVIYAGKTGADGFGTDDSLQLTVAQLKAHHIMTGSLSGTDAMLDGDGLLLSVDVSSSKADVVNGGSGNDKIYGQSGSDILFGGTGDDYIDGGSHNDALRGGLGNDILIGGLGNDVMRGDGGSDTFVWNQGDTVSGSLTKDYIMDFNKGSGTVNLSEGDKLDLRDLLDHDGSRNQNDLKSLLSVFEDNEGGHLQVREGSSTSAITQEIVLMNHTFGTLTGGSATTSNQVIDYMLNNHMLDIDKP</sequence>
<dbReference type="InterPro" id="IPR001343">
    <property type="entry name" value="Hemolysn_Ca-bd"/>
</dbReference>
<dbReference type="PROSITE" id="PS00330">
    <property type="entry name" value="HEMOLYSIN_CALCIUM"/>
    <property type="match status" value="3"/>
</dbReference>
<feature type="domain" description="LapA adhesin" evidence="5">
    <location>
        <begin position="83"/>
        <end position="193"/>
    </location>
</feature>
<dbReference type="NCBIfam" id="TIGR03661">
    <property type="entry name" value="T1SS_VCA0849"/>
    <property type="match status" value="1"/>
</dbReference>
<dbReference type="InterPro" id="IPR019960">
    <property type="entry name" value="T1SS_VCA0849"/>
</dbReference>